<dbReference type="Proteomes" id="UP000182491">
    <property type="component" value="Unassembled WGS sequence"/>
</dbReference>
<evidence type="ECO:0008006" key="5">
    <source>
        <dbReference type="Google" id="ProtNLM"/>
    </source>
</evidence>
<dbReference type="RefSeq" id="WP_139237182.1">
    <property type="nucleotide sequence ID" value="NZ_BMXC01000003.1"/>
</dbReference>
<feature type="region of interest" description="Disordered" evidence="1">
    <location>
        <begin position="30"/>
        <end position="57"/>
    </location>
</feature>
<evidence type="ECO:0000313" key="3">
    <source>
        <dbReference type="EMBL" id="SFU86695.1"/>
    </source>
</evidence>
<sequence length="243" mass="26938">MKALLSFLLLLILVVSITACLTINIPPAATTTTTTTTETPPKPPTDDSDTQTPPGTPIDTMVVYHGNHPKVKQAVLEANKILNDTAFYKNIRQLDDFAFTGESPRIIAKRIQDSGLTVRVRLYKETDTETTAYFSSDHPNTIFLNSAKLDYDRDMADIINTIVHETVHAVDRAHQNLRFGHGDNDSEGKDNSAPYWIGALAECMYEGSRNGCGDAVVSKLIAQYQNEFKLVESAEINEYDILD</sequence>
<dbReference type="EMBL" id="FPCA01000003">
    <property type="protein sequence ID" value="SFU86695.1"/>
    <property type="molecule type" value="Genomic_DNA"/>
</dbReference>
<keyword evidence="4" id="KW-1185">Reference proteome</keyword>
<feature type="signal peptide" evidence="2">
    <location>
        <begin position="1"/>
        <end position="28"/>
    </location>
</feature>
<evidence type="ECO:0000256" key="2">
    <source>
        <dbReference type="SAM" id="SignalP"/>
    </source>
</evidence>
<dbReference type="AlphaFoldDB" id="A0A1I7JND7"/>
<dbReference type="PROSITE" id="PS51257">
    <property type="entry name" value="PROKAR_LIPOPROTEIN"/>
    <property type="match status" value="1"/>
</dbReference>
<organism evidence="3 4">
    <name type="scientific">Pontibacter akesuensis</name>
    <dbReference type="NCBI Taxonomy" id="388950"/>
    <lineage>
        <taxon>Bacteria</taxon>
        <taxon>Pseudomonadati</taxon>
        <taxon>Bacteroidota</taxon>
        <taxon>Cytophagia</taxon>
        <taxon>Cytophagales</taxon>
        <taxon>Hymenobacteraceae</taxon>
        <taxon>Pontibacter</taxon>
    </lineage>
</organism>
<gene>
    <name evidence="3" type="ORF">SAMN04487941_3062</name>
</gene>
<feature type="chain" id="PRO_5010257048" description="Peptidase" evidence="2">
    <location>
        <begin position="29"/>
        <end position="243"/>
    </location>
</feature>
<protein>
    <recommendedName>
        <fullName evidence="5">Peptidase</fullName>
    </recommendedName>
</protein>
<keyword evidence="2" id="KW-0732">Signal</keyword>
<dbReference type="OrthoDB" id="1269768at2"/>
<proteinExistence type="predicted"/>
<feature type="compositionally biased region" description="Low complexity" evidence="1">
    <location>
        <begin position="30"/>
        <end position="39"/>
    </location>
</feature>
<reference evidence="4" key="1">
    <citation type="submission" date="2016-10" db="EMBL/GenBank/DDBJ databases">
        <authorList>
            <person name="Varghese N."/>
        </authorList>
    </citation>
    <scope>NUCLEOTIDE SEQUENCE [LARGE SCALE GENOMIC DNA]</scope>
    <source>
        <strain evidence="4">DSM 18820</strain>
    </source>
</reference>
<evidence type="ECO:0000256" key="1">
    <source>
        <dbReference type="SAM" id="MobiDB-lite"/>
    </source>
</evidence>
<evidence type="ECO:0000313" key="4">
    <source>
        <dbReference type="Proteomes" id="UP000182491"/>
    </source>
</evidence>
<name>A0A1I7JND7_9BACT</name>
<accession>A0A1I7JND7</accession>